<evidence type="ECO:0000313" key="2">
    <source>
        <dbReference type="Proteomes" id="UP000244855"/>
    </source>
</evidence>
<gene>
    <name evidence="1" type="ORF">DM02DRAFT_640067</name>
</gene>
<name>A0A2V1E4U7_9PLEO</name>
<protein>
    <submittedName>
        <fullName evidence="1">Uncharacterized protein</fullName>
    </submittedName>
</protein>
<reference evidence="1 2" key="1">
    <citation type="journal article" date="2018" name="Sci. Rep.">
        <title>Comparative genomics provides insights into the lifestyle and reveals functional heterogeneity of dark septate endophytic fungi.</title>
        <authorList>
            <person name="Knapp D.G."/>
            <person name="Nemeth J.B."/>
            <person name="Barry K."/>
            <person name="Hainaut M."/>
            <person name="Henrissat B."/>
            <person name="Johnson J."/>
            <person name="Kuo A."/>
            <person name="Lim J.H.P."/>
            <person name="Lipzen A."/>
            <person name="Nolan M."/>
            <person name="Ohm R.A."/>
            <person name="Tamas L."/>
            <person name="Grigoriev I.V."/>
            <person name="Spatafora J.W."/>
            <person name="Nagy L.G."/>
            <person name="Kovacs G.M."/>
        </authorList>
    </citation>
    <scope>NUCLEOTIDE SEQUENCE [LARGE SCALE GENOMIC DNA]</scope>
    <source>
        <strain evidence="1 2">DSE2036</strain>
    </source>
</reference>
<dbReference type="STRING" id="97972.A0A2V1E4U7"/>
<organism evidence="1 2">
    <name type="scientific">Periconia macrospinosa</name>
    <dbReference type="NCBI Taxonomy" id="97972"/>
    <lineage>
        <taxon>Eukaryota</taxon>
        <taxon>Fungi</taxon>
        <taxon>Dikarya</taxon>
        <taxon>Ascomycota</taxon>
        <taxon>Pezizomycotina</taxon>
        <taxon>Dothideomycetes</taxon>
        <taxon>Pleosporomycetidae</taxon>
        <taxon>Pleosporales</taxon>
        <taxon>Massarineae</taxon>
        <taxon>Periconiaceae</taxon>
        <taxon>Periconia</taxon>
    </lineage>
</organism>
<dbReference type="OrthoDB" id="4966at2759"/>
<dbReference type="Proteomes" id="UP000244855">
    <property type="component" value="Unassembled WGS sequence"/>
</dbReference>
<dbReference type="AlphaFoldDB" id="A0A2V1E4U7"/>
<accession>A0A2V1E4U7</accession>
<dbReference type="EMBL" id="KZ805322">
    <property type="protein sequence ID" value="PVI04385.1"/>
    <property type="molecule type" value="Genomic_DNA"/>
</dbReference>
<proteinExistence type="predicted"/>
<evidence type="ECO:0000313" key="1">
    <source>
        <dbReference type="EMBL" id="PVI04385.1"/>
    </source>
</evidence>
<sequence length="427" mass="49306">MSYDFHFSKGKGKRPAENDFEPQYMSRSLYPVLPTVVRRLRHRRRNVAATVWGRQLPIQPANLPGEPFNVYKAIVRHPNLFFQFAIRLDIDTLIDLYAIDKEFHFRFNKYSISIVHEHAMYHAPVAAYIFSWIMFPELCISDPMARPMDGRPHLARDIPSLRWTRMVLFREYIVDSILALLALEGLRVPRAARPVVMKTWLLTDMKTMKLRTAFLSNKLVWTDKDILMFHHFLVKLDMRFSHPIVGQGMSALSHMLLTQKTLMDLHNALAVGAVGLDWTYDAVTEMVCRTYTAEDLDLENQPWLADEFVNGVPVDEWGLLSKENRHADGARLVPAVDMILTEGIRRGLNLHKYFLDCVTYGFVKKNENGEVKNVPRPRKWRTEKQIHVEEEGFPTKKDRTALIQRMASRTGIAILTSASAWTAISVS</sequence>
<keyword evidence="2" id="KW-1185">Reference proteome</keyword>